<evidence type="ECO:0000256" key="1">
    <source>
        <dbReference type="SAM" id="MobiDB-lite"/>
    </source>
</evidence>
<evidence type="ECO:0000313" key="5">
    <source>
        <dbReference type="Proteomes" id="UP000296049"/>
    </source>
</evidence>
<dbReference type="PANTHER" id="PTHR46760:SF1">
    <property type="entry name" value="TRANSCRIPTION TERMINATION FACTOR 1"/>
    <property type="match status" value="1"/>
</dbReference>
<sequence>MLSVFAMSEALPGCSPPALLQLRGLCCCLKPWISWAEQGHTVGTEEVVGTCAISVFLGRGNDFAFCQSHLQTVHLHGFCQLVSRPCAKGDEDDRGGSTQGEGWDVLANPLGSCLQNAESAGLPWRKKGSRPAAGSTKRRRGRGLEGIFKAEYSCDAHLFDEEGIVSVRSLRTICCVEKQVRKNMIEEASAEDFQVREHLKKKKKKRKERDTRQEDDEKETIQDAELFEDEAAQGKQNRQEEDTVLPSPRGEGGVAVSKPCHEDGDSDASPAACEASVNAPANSSKPTGKTNQSSTRTPARPVKIKSKAYITDESSSDSDTTTPKPKVSKKARSSTCTETVTSGDVSLDGDESLDSVSFSLFDLDAAKQELEEFIPHVRQISEDSIRKMAGRDLMRFKEFKKQGIPIKFGRFSQKENEQIRKNIEEFMALTGIDSAEKLLFTSRYPEEKHTINRLKARHLFCEKLAEGIPRAWRLIYYRARKMFDSNNYKGRYTKEEKEKLKKYHALHGNDWKKISEMMSRSNLSVAMKYSEIKSPINYGPWSKEETQKLMRAVEEVFLKGMESEDAKSVSSSEKSRRNFLIEREKLLQKLPWNEIEAKVGTRYWRQCKQKWLYEMKVEDADEVNWEELSDIVGGVPKDYVRARFYKLKVSYVPLWQKKTFSEIIDYLFEEKLPEFEEKLESRKGKQLSSADSTDNQQKKVFRFSDVFDSSEESDDSLKNN</sequence>
<dbReference type="SMART" id="SM00717">
    <property type="entry name" value="SANT"/>
    <property type="match status" value="2"/>
</dbReference>
<dbReference type="Proteomes" id="UP000296049">
    <property type="component" value="Unassembled WGS sequence"/>
</dbReference>
<proteinExistence type="predicted"/>
<dbReference type="PROSITE" id="PS51294">
    <property type="entry name" value="HTH_MYB"/>
    <property type="match status" value="1"/>
</dbReference>
<dbReference type="InterPro" id="IPR017930">
    <property type="entry name" value="Myb_dom"/>
</dbReference>
<accession>R0K820</accession>
<gene>
    <name evidence="4" type="ORF">Anapl_00577</name>
</gene>
<evidence type="ECO:0000313" key="4">
    <source>
        <dbReference type="EMBL" id="EOB05962.1"/>
    </source>
</evidence>
<feature type="compositionally biased region" description="Low complexity" evidence="1">
    <location>
        <begin position="311"/>
        <end position="322"/>
    </location>
</feature>
<feature type="region of interest" description="Disordered" evidence="1">
    <location>
        <begin position="197"/>
        <end position="348"/>
    </location>
</feature>
<dbReference type="InterPro" id="IPR001005">
    <property type="entry name" value="SANT/Myb"/>
</dbReference>
<name>R0K820_ANAPL</name>
<dbReference type="PANTHER" id="PTHR46760">
    <property type="entry name" value="TRANSCRIPTION TERMINATION FACTOR 1"/>
    <property type="match status" value="1"/>
</dbReference>
<feature type="compositionally biased region" description="Basic residues" evidence="1">
    <location>
        <begin position="198"/>
        <end position="207"/>
    </location>
</feature>
<dbReference type="SUPFAM" id="SSF46689">
    <property type="entry name" value="Homeodomain-like"/>
    <property type="match status" value="1"/>
</dbReference>
<reference evidence="5" key="1">
    <citation type="journal article" date="2013" name="Nat. Genet.">
        <title>The duck genome and transcriptome provide insight into an avian influenza virus reservoir species.</title>
        <authorList>
            <person name="Huang Y."/>
            <person name="Li Y."/>
            <person name="Burt D.W."/>
            <person name="Chen H."/>
            <person name="Zhang Y."/>
            <person name="Qian W."/>
            <person name="Kim H."/>
            <person name="Gan S."/>
            <person name="Zhao Y."/>
            <person name="Li J."/>
            <person name="Yi K."/>
            <person name="Feng H."/>
            <person name="Zhu P."/>
            <person name="Li B."/>
            <person name="Liu Q."/>
            <person name="Fairley S."/>
            <person name="Magor K.E."/>
            <person name="Du Z."/>
            <person name="Hu X."/>
            <person name="Goodman L."/>
            <person name="Tafer H."/>
            <person name="Vignal A."/>
            <person name="Lee T."/>
            <person name="Kim K.W."/>
            <person name="Sheng Z."/>
            <person name="An Y."/>
            <person name="Searle S."/>
            <person name="Herrero J."/>
            <person name="Groenen M.A."/>
            <person name="Crooijmans R.P."/>
            <person name="Faraut T."/>
            <person name="Cai Q."/>
            <person name="Webster R.G."/>
            <person name="Aldridge J.R."/>
            <person name="Warren W.C."/>
            <person name="Bartschat S."/>
            <person name="Kehr S."/>
            <person name="Marz M."/>
            <person name="Stadler P.F."/>
            <person name="Smith J."/>
            <person name="Kraus R.H."/>
            <person name="Zhao Y."/>
            <person name="Ren L."/>
            <person name="Fei J."/>
            <person name="Morisson M."/>
            <person name="Kaiser P."/>
            <person name="Griffin D.K."/>
            <person name="Rao M."/>
            <person name="Pitel F."/>
            <person name="Wang J."/>
            <person name="Li N."/>
        </authorList>
    </citation>
    <scope>NUCLEOTIDE SEQUENCE [LARGE SCALE GENOMIC DNA]</scope>
</reference>
<dbReference type="GO" id="GO:0006363">
    <property type="term" value="P:termination of RNA polymerase I transcription"/>
    <property type="evidence" value="ECO:0007669"/>
    <property type="project" value="TreeGrafter"/>
</dbReference>
<evidence type="ECO:0000259" key="2">
    <source>
        <dbReference type="PROSITE" id="PS50090"/>
    </source>
</evidence>
<feature type="compositionally biased region" description="Polar residues" evidence="1">
    <location>
        <begin position="279"/>
        <end position="297"/>
    </location>
</feature>
<dbReference type="InterPro" id="IPR009057">
    <property type="entry name" value="Homeodomain-like_sf"/>
</dbReference>
<dbReference type="PROSITE" id="PS50090">
    <property type="entry name" value="MYB_LIKE"/>
    <property type="match status" value="2"/>
</dbReference>
<dbReference type="FunFam" id="1.10.10.60:FF:000434">
    <property type="entry name" value="Transcription termination factor 1"/>
    <property type="match status" value="1"/>
</dbReference>
<dbReference type="Pfam" id="PF13921">
    <property type="entry name" value="Myb_DNA-bind_6"/>
    <property type="match status" value="1"/>
</dbReference>
<dbReference type="EMBL" id="KB742651">
    <property type="protein sequence ID" value="EOB05962.1"/>
    <property type="molecule type" value="Genomic_DNA"/>
</dbReference>
<organism evidence="4 5">
    <name type="scientific">Anas platyrhynchos</name>
    <name type="common">Mallard</name>
    <name type="synonym">Anas boschas</name>
    <dbReference type="NCBI Taxonomy" id="8839"/>
    <lineage>
        <taxon>Eukaryota</taxon>
        <taxon>Metazoa</taxon>
        <taxon>Chordata</taxon>
        <taxon>Craniata</taxon>
        <taxon>Vertebrata</taxon>
        <taxon>Euteleostomi</taxon>
        <taxon>Archelosauria</taxon>
        <taxon>Archosauria</taxon>
        <taxon>Dinosauria</taxon>
        <taxon>Saurischia</taxon>
        <taxon>Theropoda</taxon>
        <taxon>Coelurosauria</taxon>
        <taxon>Aves</taxon>
        <taxon>Neognathae</taxon>
        <taxon>Galloanserae</taxon>
        <taxon>Anseriformes</taxon>
        <taxon>Anatidae</taxon>
        <taxon>Anatinae</taxon>
        <taxon>Anas</taxon>
    </lineage>
</organism>
<feature type="domain" description="Myb-like" evidence="2">
    <location>
        <begin position="533"/>
        <end position="615"/>
    </location>
</feature>
<dbReference type="GO" id="GO:0005730">
    <property type="term" value="C:nucleolus"/>
    <property type="evidence" value="ECO:0007669"/>
    <property type="project" value="TreeGrafter"/>
</dbReference>
<evidence type="ECO:0000259" key="3">
    <source>
        <dbReference type="PROSITE" id="PS51294"/>
    </source>
</evidence>
<dbReference type="InterPro" id="IPR053078">
    <property type="entry name" value="TTF1-like"/>
</dbReference>
<feature type="domain" description="Myb-like" evidence="2">
    <location>
        <begin position="484"/>
        <end position="532"/>
    </location>
</feature>
<dbReference type="Gene3D" id="1.10.10.60">
    <property type="entry name" value="Homeodomain-like"/>
    <property type="match status" value="2"/>
</dbReference>
<dbReference type="GO" id="GO:0003682">
    <property type="term" value="F:chromatin binding"/>
    <property type="evidence" value="ECO:0007669"/>
    <property type="project" value="TreeGrafter"/>
</dbReference>
<protein>
    <submittedName>
        <fullName evidence="4">Transcription termination factor 1</fullName>
    </submittedName>
</protein>
<feature type="domain" description="HTH myb-type" evidence="3">
    <location>
        <begin position="489"/>
        <end position="537"/>
    </location>
</feature>
<dbReference type="AlphaFoldDB" id="R0K820"/>
<feature type="compositionally biased region" description="Polar residues" evidence="1">
    <location>
        <begin position="333"/>
        <end position="344"/>
    </location>
</feature>
<keyword evidence="5" id="KW-1185">Reference proteome</keyword>